<evidence type="ECO:0000313" key="8">
    <source>
        <dbReference type="EMBL" id="KAF8389908.1"/>
    </source>
</evidence>
<evidence type="ECO:0000256" key="1">
    <source>
        <dbReference type="ARBA" id="ARBA00004236"/>
    </source>
</evidence>
<keyword evidence="3" id="KW-0813">Transport</keyword>
<evidence type="ECO:0000256" key="5">
    <source>
        <dbReference type="ARBA" id="ARBA00023136"/>
    </source>
</evidence>
<evidence type="ECO:0000313" key="9">
    <source>
        <dbReference type="Proteomes" id="UP000655225"/>
    </source>
</evidence>
<evidence type="ECO:0008006" key="10">
    <source>
        <dbReference type="Google" id="ProtNLM"/>
    </source>
</evidence>
<sequence>MLLHRSPPHRGFTKLSVRTSTSPRTVTSLPFSFIAAHHCVCADPPPIFTSPSAVTVGYIAGVTSSLVHISPGKRRMFATPCSARPAPPASSLFLQVLLQKSPTSPRHLCIDVKEMEGDTPGFTDPDKLYKKWVHRRKGSGELDVFEAERYFSGGREAADFHGNTAAFPQKTLRDEMQVSKGGRTSLDIPMIKPVPSQSQLVERKIKDKEYSQPISPGGRLARFLQAFFHKTASKKKKSRSTTQSVKDEEENRGGRSNKWRNSISHVGSVDSKSKYSSSSSGFRTPPPSVKTPTKLYKDLRNHSDHKQVVTLSKYNEQVRSMALQNKVSGEKTNTDLAWLDEKHKLKNGFSEKNINFKDGFSEKDGIWVDQYQSEEKDFRRFNEVDDGEESDSSSDLFELQNYNLGFHDSSGLPVYETTHMDNIKRGAPIANGLQ</sequence>
<dbReference type="Proteomes" id="UP000655225">
    <property type="component" value="Unassembled WGS sequence"/>
</dbReference>
<name>A0A835D487_TETSI</name>
<dbReference type="GO" id="GO:0009734">
    <property type="term" value="P:auxin-activated signaling pathway"/>
    <property type="evidence" value="ECO:0007669"/>
    <property type="project" value="UniProtKB-KW"/>
</dbReference>
<proteinExistence type="inferred from homology"/>
<dbReference type="GO" id="GO:0005886">
    <property type="term" value="C:plasma membrane"/>
    <property type="evidence" value="ECO:0007669"/>
    <property type="project" value="UniProtKB-SubCell"/>
</dbReference>
<reference evidence="8 9" key="1">
    <citation type="submission" date="2020-04" db="EMBL/GenBank/DDBJ databases">
        <title>Plant Genome Project.</title>
        <authorList>
            <person name="Zhang R.-G."/>
        </authorList>
    </citation>
    <scope>NUCLEOTIDE SEQUENCE [LARGE SCALE GENOMIC DNA]</scope>
    <source>
        <strain evidence="8">YNK0</strain>
        <tissue evidence="8">Leaf</tissue>
    </source>
</reference>
<comment type="subcellular location">
    <subcellularLocation>
        <location evidence="1">Cell membrane</location>
    </subcellularLocation>
</comment>
<organism evidence="8 9">
    <name type="scientific">Tetracentron sinense</name>
    <name type="common">Spur-leaf</name>
    <dbReference type="NCBI Taxonomy" id="13715"/>
    <lineage>
        <taxon>Eukaryota</taxon>
        <taxon>Viridiplantae</taxon>
        <taxon>Streptophyta</taxon>
        <taxon>Embryophyta</taxon>
        <taxon>Tracheophyta</taxon>
        <taxon>Spermatophyta</taxon>
        <taxon>Magnoliopsida</taxon>
        <taxon>Trochodendrales</taxon>
        <taxon>Trochodendraceae</taxon>
        <taxon>Tetracentron</taxon>
    </lineage>
</organism>
<evidence type="ECO:0000256" key="7">
    <source>
        <dbReference type="SAM" id="MobiDB-lite"/>
    </source>
</evidence>
<keyword evidence="6" id="KW-0927">Auxin signaling pathway</keyword>
<evidence type="ECO:0000256" key="3">
    <source>
        <dbReference type="ARBA" id="ARBA00022448"/>
    </source>
</evidence>
<evidence type="ECO:0000256" key="4">
    <source>
        <dbReference type="ARBA" id="ARBA00022475"/>
    </source>
</evidence>
<keyword evidence="9" id="KW-1185">Reference proteome</keyword>
<evidence type="ECO:0000256" key="2">
    <source>
        <dbReference type="ARBA" id="ARBA00010067"/>
    </source>
</evidence>
<keyword evidence="5" id="KW-0472">Membrane</keyword>
<feature type="region of interest" description="Disordered" evidence="7">
    <location>
        <begin position="231"/>
        <end position="294"/>
    </location>
</feature>
<evidence type="ECO:0000256" key="6">
    <source>
        <dbReference type="ARBA" id="ARBA00023294"/>
    </source>
</evidence>
<dbReference type="AlphaFoldDB" id="A0A835D487"/>
<dbReference type="PANTHER" id="PTHR33541">
    <property type="entry name" value="PROTEIN BIG GRAIN 1-LIKE A-RELATED"/>
    <property type="match status" value="1"/>
</dbReference>
<protein>
    <recommendedName>
        <fullName evidence="10">Protein BIG GRAIN 1-like E</fullName>
    </recommendedName>
</protein>
<dbReference type="PANTHER" id="PTHR33541:SF11">
    <property type="entry name" value="PROTEIN BIG GRAIN 1-LIKE E"/>
    <property type="match status" value="1"/>
</dbReference>
<feature type="compositionally biased region" description="Low complexity" evidence="7">
    <location>
        <begin position="266"/>
        <end position="281"/>
    </location>
</feature>
<comment type="caution">
    <text evidence="8">The sequence shown here is derived from an EMBL/GenBank/DDBJ whole genome shotgun (WGS) entry which is preliminary data.</text>
</comment>
<dbReference type="InterPro" id="IPR039621">
    <property type="entry name" value="BG1-like"/>
</dbReference>
<comment type="similarity">
    <text evidence="2">Belongs to the BIG GRAIN 1 (BG1) plant protein family.</text>
</comment>
<gene>
    <name evidence="8" type="ORF">HHK36_024426</name>
</gene>
<dbReference type="OrthoDB" id="1871242at2759"/>
<accession>A0A835D487</accession>
<dbReference type="EMBL" id="JABCRI010000018">
    <property type="protein sequence ID" value="KAF8389908.1"/>
    <property type="molecule type" value="Genomic_DNA"/>
</dbReference>
<keyword evidence="4" id="KW-1003">Cell membrane</keyword>